<sequence length="474" mass="51755">MKQYSLLIDGEWLNTDEKIQVTDKYKQEPIAEVSKADKKLVLQAIDSAEDAFKNNTLSAYERYQILYKAANLLQEQKEEMAQIIMQEAGKPIKQSRGEVDRAVETLLVSAEEAKRITGEGVPVESAPGSENRLAFTIRVPVGIVAAISPFNFPLNLVAHKIAPALAAGNTVILKPASQTPISAIKLAEILQEAGLPAGMLHVLPGPGSTVGNVLMEDERIALYTFTGSTDVGLQFKQKTGLKKLILELGNNSPVIVDKDADLTKASKAIAAQSFAYAGQVCIAVQRVYLHKEIREEFLTKFLDEIKALNVGNPSDPTTDIGPMIDEKEAKRAEEWIQEAVRNGATIAYGGNREGALLEPTVLTNVSRNMKVVCEEIFAPVVTITEFENIDDCLIDVNQSKYGLQGAIFTNNINTAFYAAKHMEVGGMMVNDASSYRVDLMPYGGVKNSGSGKEGPKYTIKEMTNEKLIVLNLDF</sequence>
<dbReference type="RefSeq" id="WP_184246482.1">
    <property type="nucleotide sequence ID" value="NZ_BAAACU010000028.1"/>
</dbReference>
<dbReference type="InterPro" id="IPR016161">
    <property type="entry name" value="Ald_DH/histidinol_DH"/>
</dbReference>
<dbReference type="Gene3D" id="3.40.605.10">
    <property type="entry name" value="Aldehyde Dehydrogenase, Chain A, domain 1"/>
    <property type="match status" value="1"/>
</dbReference>
<dbReference type="InterPro" id="IPR015590">
    <property type="entry name" value="Aldehyde_DH_dom"/>
</dbReference>
<dbReference type="Gene3D" id="3.40.309.10">
    <property type="entry name" value="Aldehyde Dehydrogenase, Chain A, domain 2"/>
    <property type="match status" value="1"/>
</dbReference>
<dbReference type="FunFam" id="3.40.605.10:FF:000007">
    <property type="entry name" value="NAD/NADP-dependent betaine aldehyde dehydrogenase"/>
    <property type="match status" value="1"/>
</dbReference>
<keyword evidence="2" id="KW-0560">Oxidoreductase</keyword>
<proteinExistence type="inferred from homology"/>
<evidence type="ECO:0000313" key="4">
    <source>
        <dbReference type="EMBL" id="MBB6512727.1"/>
    </source>
</evidence>
<dbReference type="PANTHER" id="PTHR42991">
    <property type="entry name" value="ALDEHYDE DEHYDROGENASE"/>
    <property type="match status" value="1"/>
</dbReference>
<feature type="domain" description="Aldehyde dehydrogenase" evidence="3">
    <location>
        <begin position="14"/>
        <end position="467"/>
    </location>
</feature>
<comment type="caution">
    <text evidence="4">The sequence shown here is derived from an EMBL/GenBank/DDBJ whole genome shotgun (WGS) entry which is preliminary data.</text>
</comment>
<dbReference type="GO" id="GO:0008911">
    <property type="term" value="F:lactaldehyde dehydrogenase (NAD+) activity"/>
    <property type="evidence" value="ECO:0007669"/>
    <property type="project" value="TreeGrafter"/>
</dbReference>
<dbReference type="InterPro" id="IPR051020">
    <property type="entry name" value="ALDH-related_metabolic_enz"/>
</dbReference>
<dbReference type="InterPro" id="IPR016162">
    <property type="entry name" value="Ald_DH_N"/>
</dbReference>
<protein>
    <submittedName>
        <fullName evidence="4">Acyl-CoA reductase-like NAD-dependent aldehyde dehydrogenase</fullName>
    </submittedName>
</protein>
<dbReference type="EMBL" id="JACHON010000004">
    <property type="protein sequence ID" value="MBB6512727.1"/>
    <property type="molecule type" value="Genomic_DNA"/>
</dbReference>
<reference evidence="4 5" key="1">
    <citation type="submission" date="2020-08" db="EMBL/GenBank/DDBJ databases">
        <title>Genomic Encyclopedia of Type Strains, Phase IV (KMG-IV): sequencing the most valuable type-strain genomes for metagenomic binning, comparative biology and taxonomic classification.</title>
        <authorList>
            <person name="Goeker M."/>
        </authorList>
    </citation>
    <scope>NUCLEOTIDE SEQUENCE [LARGE SCALE GENOMIC DNA]</scope>
    <source>
        <strain evidence="4 5">DSM 11805</strain>
    </source>
</reference>
<dbReference type="Proteomes" id="UP000572212">
    <property type="component" value="Unassembled WGS sequence"/>
</dbReference>
<evidence type="ECO:0000313" key="5">
    <source>
        <dbReference type="Proteomes" id="UP000572212"/>
    </source>
</evidence>
<dbReference type="AlphaFoldDB" id="A0A841RLH0"/>
<accession>A0A841RLH0</accession>
<organism evidence="4 5">
    <name type="scientific">Gracilibacillus halotolerans</name>
    <dbReference type="NCBI Taxonomy" id="74386"/>
    <lineage>
        <taxon>Bacteria</taxon>
        <taxon>Bacillati</taxon>
        <taxon>Bacillota</taxon>
        <taxon>Bacilli</taxon>
        <taxon>Bacillales</taxon>
        <taxon>Bacillaceae</taxon>
        <taxon>Gracilibacillus</taxon>
    </lineage>
</organism>
<evidence type="ECO:0000256" key="1">
    <source>
        <dbReference type="ARBA" id="ARBA00009986"/>
    </source>
</evidence>
<comment type="similarity">
    <text evidence="1">Belongs to the aldehyde dehydrogenase family.</text>
</comment>
<keyword evidence="5" id="KW-1185">Reference proteome</keyword>
<dbReference type="InterPro" id="IPR016163">
    <property type="entry name" value="Ald_DH_C"/>
</dbReference>
<evidence type="ECO:0000256" key="2">
    <source>
        <dbReference type="ARBA" id="ARBA00023002"/>
    </source>
</evidence>
<dbReference type="CDD" id="cd07149">
    <property type="entry name" value="ALDH_y4uC"/>
    <property type="match status" value="1"/>
</dbReference>
<dbReference type="Pfam" id="PF00171">
    <property type="entry name" value="Aldedh"/>
    <property type="match status" value="1"/>
</dbReference>
<name>A0A841RLH0_9BACI</name>
<evidence type="ECO:0000259" key="3">
    <source>
        <dbReference type="Pfam" id="PF00171"/>
    </source>
</evidence>
<dbReference type="PANTHER" id="PTHR42991:SF1">
    <property type="entry name" value="ALDEHYDE DEHYDROGENASE"/>
    <property type="match status" value="1"/>
</dbReference>
<dbReference type="SUPFAM" id="SSF53720">
    <property type="entry name" value="ALDH-like"/>
    <property type="match status" value="1"/>
</dbReference>
<gene>
    <name evidence="4" type="ORF">GGQ92_001513</name>
</gene>